<organism evidence="9 10">
    <name type="scientific">Haloarchaeobius iranensis</name>
    <dbReference type="NCBI Taxonomy" id="996166"/>
    <lineage>
        <taxon>Archaea</taxon>
        <taxon>Methanobacteriati</taxon>
        <taxon>Methanobacteriota</taxon>
        <taxon>Stenosarchaea group</taxon>
        <taxon>Halobacteria</taxon>
        <taxon>Halobacteriales</taxon>
        <taxon>Halorubellaceae</taxon>
        <taxon>Haloarchaeobius</taxon>
    </lineage>
</organism>
<dbReference type="CDD" id="cd06261">
    <property type="entry name" value="TM_PBP2"/>
    <property type="match status" value="1"/>
</dbReference>
<dbReference type="OrthoDB" id="44105at2157"/>
<proteinExistence type="inferred from homology"/>
<keyword evidence="3" id="KW-1003">Cell membrane</keyword>
<gene>
    <name evidence="9" type="ORF">SAMN05192554_13215</name>
</gene>
<comment type="similarity">
    <text evidence="7">Belongs to the binding-protein-dependent transport system permease family.</text>
</comment>
<keyword evidence="4 7" id="KW-0812">Transmembrane</keyword>
<dbReference type="Proteomes" id="UP000199370">
    <property type="component" value="Unassembled WGS sequence"/>
</dbReference>
<feature type="transmembrane region" description="Helical" evidence="7">
    <location>
        <begin position="12"/>
        <end position="32"/>
    </location>
</feature>
<evidence type="ECO:0000256" key="4">
    <source>
        <dbReference type="ARBA" id="ARBA00022692"/>
    </source>
</evidence>
<keyword evidence="10" id="KW-1185">Reference proteome</keyword>
<feature type="transmembrane region" description="Helical" evidence="7">
    <location>
        <begin position="144"/>
        <end position="163"/>
    </location>
</feature>
<keyword evidence="6 7" id="KW-0472">Membrane</keyword>
<evidence type="ECO:0000256" key="7">
    <source>
        <dbReference type="RuleBase" id="RU363032"/>
    </source>
</evidence>
<dbReference type="PANTHER" id="PTHR43163">
    <property type="entry name" value="DIPEPTIDE TRANSPORT SYSTEM PERMEASE PROTEIN DPPB-RELATED"/>
    <property type="match status" value="1"/>
</dbReference>
<dbReference type="Pfam" id="PF00528">
    <property type="entry name" value="BPD_transp_1"/>
    <property type="match status" value="1"/>
</dbReference>
<feature type="transmembrane region" description="Helical" evidence="7">
    <location>
        <begin position="304"/>
        <end position="327"/>
    </location>
</feature>
<dbReference type="STRING" id="996166.SAMN05192554_13215"/>
<dbReference type="GO" id="GO:0005886">
    <property type="term" value="C:plasma membrane"/>
    <property type="evidence" value="ECO:0007669"/>
    <property type="project" value="UniProtKB-SubCell"/>
</dbReference>
<dbReference type="InterPro" id="IPR000515">
    <property type="entry name" value="MetI-like"/>
</dbReference>
<evidence type="ECO:0000313" key="9">
    <source>
        <dbReference type="EMBL" id="SDN39240.1"/>
    </source>
</evidence>
<dbReference type="PANTHER" id="PTHR43163:SF6">
    <property type="entry name" value="DIPEPTIDE TRANSPORT SYSTEM PERMEASE PROTEIN DPPB-RELATED"/>
    <property type="match status" value="1"/>
</dbReference>
<comment type="subcellular location">
    <subcellularLocation>
        <location evidence="1 7">Cell membrane</location>
        <topology evidence="1 7">Multi-pass membrane protein</topology>
    </subcellularLocation>
</comment>
<evidence type="ECO:0000256" key="5">
    <source>
        <dbReference type="ARBA" id="ARBA00022989"/>
    </source>
</evidence>
<evidence type="ECO:0000259" key="8">
    <source>
        <dbReference type="PROSITE" id="PS50928"/>
    </source>
</evidence>
<dbReference type="GO" id="GO:0071916">
    <property type="term" value="F:dipeptide transmembrane transporter activity"/>
    <property type="evidence" value="ECO:0007669"/>
    <property type="project" value="TreeGrafter"/>
</dbReference>
<evidence type="ECO:0000256" key="6">
    <source>
        <dbReference type="ARBA" id="ARBA00023136"/>
    </source>
</evidence>
<dbReference type="EMBL" id="FNIA01000032">
    <property type="protein sequence ID" value="SDN39240.1"/>
    <property type="molecule type" value="Genomic_DNA"/>
</dbReference>
<dbReference type="Gene3D" id="1.10.3720.10">
    <property type="entry name" value="MetI-like"/>
    <property type="match status" value="1"/>
</dbReference>
<dbReference type="InterPro" id="IPR035906">
    <property type="entry name" value="MetI-like_sf"/>
</dbReference>
<evidence type="ECO:0000313" key="10">
    <source>
        <dbReference type="Proteomes" id="UP000199370"/>
    </source>
</evidence>
<feature type="transmembrane region" description="Helical" evidence="7">
    <location>
        <begin position="103"/>
        <end position="123"/>
    </location>
</feature>
<keyword evidence="5 7" id="KW-1133">Transmembrane helix</keyword>
<dbReference type="Pfam" id="PF19300">
    <property type="entry name" value="BPD_transp_1_N"/>
    <property type="match status" value="1"/>
</dbReference>
<name>A0A1H0B0Q4_9EURY</name>
<accession>A0A1H0B0Q4</accession>
<evidence type="ECO:0000256" key="2">
    <source>
        <dbReference type="ARBA" id="ARBA00022448"/>
    </source>
</evidence>
<feature type="domain" description="ABC transmembrane type-1" evidence="8">
    <location>
        <begin position="97"/>
        <end position="327"/>
    </location>
</feature>
<keyword evidence="2 7" id="KW-0813">Transport</keyword>
<dbReference type="AlphaFoldDB" id="A0A1H0B0Q4"/>
<dbReference type="PROSITE" id="PS50928">
    <property type="entry name" value="ABC_TM1"/>
    <property type="match status" value="1"/>
</dbReference>
<evidence type="ECO:0000256" key="1">
    <source>
        <dbReference type="ARBA" id="ARBA00004651"/>
    </source>
</evidence>
<feature type="transmembrane region" description="Helical" evidence="7">
    <location>
        <begin position="259"/>
        <end position="284"/>
    </location>
</feature>
<protein>
    <submittedName>
        <fullName evidence="9">Peptide/nickel transport system permease protein</fullName>
    </submittedName>
</protein>
<dbReference type="SUPFAM" id="SSF161098">
    <property type="entry name" value="MetI-like"/>
    <property type="match status" value="1"/>
</dbReference>
<sequence length="341" mass="37471">MGHRNYLIKRGLSTIPMFVGLSVLIFTLARVIPGRPARLALGPRASDEAVQNLREQMGLDKPLWEQYFDYVGGVIQGDLGQSLISNRNVATDLMEYFPATFELTTLAMIIAVFVGVPLGVVAGQHKDRWPDNASRLFSFFNVSLPPFWAGILLQLVIAFQLGWLPATGRVGDVSPMPIETTGLLLVDSLLAFNVPAFVSATQHLILPAITLSLAPIADIARMTRSSFIEEYDKDYVEGLRTHGIPERLIAYKYVLRRSFASSLTIIGLDYGFLLGSAFVVEIVFSWPGMASYGVEAILQKDINAMVGVTLVVGASFLLVNFAVDVLYGVFDPRVWHDGDSQ</sequence>
<evidence type="ECO:0000256" key="3">
    <source>
        <dbReference type="ARBA" id="ARBA00022475"/>
    </source>
</evidence>
<dbReference type="RefSeq" id="WP_089736239.1">
    <property type="nucleotide sequence ID" value="NZ_FNIA01000032.1"/>
</dbReference>
<reference evidence="9 10" key="1">
    <citation type="submission" date="2016-10" db="EMBL/GenBank/DDBJ databases">
        <authorList>
            <person name="de Groot N.N."/>
        </authorList>
    </citation>
    <scope>NUCLEOTIDE SEQUENCE [LARGE SCALE GENOMIC DNA]</scope>
    <source>
        <strain evidence="10">EB21,IBRC-M 10013,KCTC 4048</strain>
    </source>
</reference>
<feature type="transmembrane region" description="Helical" evidence="7">
    <location>
        <begin position="183"/>
        <end position="214"/>
    </location>
</feature>
<dbReference type="InterPro" id="IPR045621">
    <property type="entry name" value="BPD_transp_1_N"/>
</dbReference>